<dbReference type="OrthoDB" id="9809060at2"/>
<evidence type="ECO:0000313" key="2">
    <source>
        <dbReference type="EMBL" id="EEF59910.1"/>
    </source>
</evidence>
<protein>
    <recommendedName>
        <fullName evidence="1">Insertion element IS150 protein InsJ-like helix-turn-helix domain-containing protein</fullName>
    </recommendedName>
</protein>
<dbReference type="InterPro" id="IPR055247">
    <property type="entry name" value="InsJ-like_HTH"/>
</dbReference>
<dbReference type="EMBL" id="ABOX02000022">
    <property type="protein sequence ID" value="EEF59910.1"/>
    <property type="molecule type" value="Genomic_DNA"/>
</dbReference>
<proteinExistence type="predicted"/>
<reference evidence="2 3" key="1">
    <citation type="journal article" date="2011" name="J. Bacteriol.">
        <title>Genome sequence of 'Pedosphaera parvula' Ellin514, an aerobic Verrucomicrobial isolate from pasture soil.</title>
        <authorList>
            <person name="Kant R."/>
            <person name="van Passel M.W."/>
            <person name="Sangwan P."/>
            <person name="Palva A."/>
            <person name="Lucas S."/>
            <person name="Copeland A."/>
            <person name="Lapidus A."/>
            <person name="Glavina Del Rio T."/>
            <person name="Dalin E."/>
            <person name="Tice H."/>
            <person name="Bruce D."/>
            <person name="Goodwin L."/>
            <person name="Pitluck S."/>
            <person name="Chertkov O."/>
            <person name="Larimer F.W."/>
            <person name="Land M.L."/>
            <person name="Hauser L."/>
            <person name="Brettin T.S."/>
            <person name="Detter J.C."/>
            <person name="Han S."/>
            <person name="de Vos W.M."/>
            <person name="Janssen P.H."/>
            <person name="Smidt H."/>
        </authorList>
    </citation>
    <scope>NUCLEOTIDE SEQUENCE [LARGE SCALE GENOMIC DNA]</scope>
    <source>
        <strain evidence="2 3">Ellin514</strain>
    </source>
</reference>
<dbReference type="Pfam" id="PF13518">
    <property type="entry name" value="HTH_28"/>
    <property type="match status" value="1"/>
</dbReference>
<dbReference type="AlphaFoldDB" id="B9XJN4"/>
<dbReference type="RefSeq" id="WP_007416027.1">
    <property type="nucleotide sequence ID" value="NZ_ABOX02000022.1"/>
</dbReference>
<evidence type="ECO:0000313" key="3">
    <source>
        <dbReference type="Proteomes" id="UP000003688"/>
    </source>
</evidence>
<gene>
    <name evidence="2" type="ORF">Cflav_PD2714</name>
</gene>
<dbReference type="STRING" id="320771.Cflav_PD2714"/>
<accession>B9XJN4</accession>
<feature type="domain" description="Insertion element IS150 protein InsJ-like helix-turn-helix" evidence="1">
    <location>
        <begin position="6"/>
        <end position="48"/>
    </location>
</feature>
<keyword evidence="3" id="KW-1185">Reference proteome</keyword>
<comment type="caution">
    <text evidence="2">The sequence shown here is derived from an EMBL/GenBank/DDBJ whole genome shotgun (WGS) entry which is preliminary data.</text>
</comment>
<organism evidence="2 3">
    <name type="scientific">Pedosphaera parvula (strain Ellin514)</name>
    <dbReference type="NCBI Taxonomy" id="320771"/>
    <lineage>
        <taxon>Bacteria</taxon>
        <taxon>Pseudomonadati</taxon>
        <taxon>Verrucomicrobiota</taxon>
        <taxon>Pedosphaerae</taxon>
        <taxon>Pedosphaerales</taxon>
        <taxon>Pedosphaeraceae</taxon>
        <taxon>Pedosphaera</taxon>
    </lineage>
</organism>
<name>B9XJN4_PEDPL</name>
<evidence type="ECO:0000259" key="1">
    <source>
        <dbReference type="Pfam" id="PF13518"/>
    </source>
</evidence>
<dbReference type="Proteomes" id="UP000003688">
    <property type="component" value="Unassembled WGS sequence"/>
</dbReference>
<sequence length="84" mass="9454">MDEIIRFVMLAQSARFTVTELCEQFGISRKTGYKHLVRYAADGLQGLAAAATVRSGFLSRCARSPIPARMPKRVLRIDLNRRLS</sequence>